<dbReference type="GO" id="GO:0006508">
    <property type="term" value="P:proteolysis"/>
    <property type="evidence" value="ECO:0007669"/>
    <property type="project" value="InterPro"/>
</dbReference>
<dbReference type="EMBL" id="CP051775">
    <property type="protein sequence ID" value="QJE74038.1"/>
    <property type="molecule type" value="Genomic_DNA"/>
</dbReference>
<dbReference type="SUPFAM" id="SSF50494">
    <property type="entry name" value="Trypsin-like serine proteases"/>
    <property type="match status" value="1"/>
</dbReference>
<feature type="domain" description="Autotransporter" evidence="4">
    <location>
        <begin position="877"/>
        <end position="1154"/>
    </location>
</feature>
<accession>A0A858R9G1</accession>
<name>A0A858R9G1_9PROT</name>
<reference evidence="5" key="1">
    <citation type="submission" date="2020-04" db="EMBL/GenBank/DDBJ databases">
        <title>A desert anoxygenic phototrophic bacterium fixes CO2 using RubisCO under aerobic conditions.</title>
        <authorList>
            <person name="Tang K."/>
        </authorList>
    </citation>
    <scope>NUCLEOTIDE SEQUENCE [LARGE SCALE GENOMIC DNA]</scope>
    <source>
        <strain evidence="5">MIMtkB3</strain>
    </source>
</reference>
<dbReference type="InterPro" id="IPR036709">
    <property type="entry name" value="Autotransporte_beta_dom_sf"/>
</dbReference>
<dbReference type="Gene3D" id="2.40.128.130">
    <property type="entry name" value="Autotransporter beta-domain"/>
    <property type="match status" value="1"/>
</dbReference>
<dbReference type="PROSITE" id="PS51208">
    <property type="entry name" value="AUTOTRANSPORTER"/>
    <property type="match status" value="1"/>
</dbReference>
<sequence length="1154" mass="119291">MDKITQGRGRLAAKLLGCASATAMAAGLLASVPANALVTPETRPANAASTVDGTNTRPYWVGLGIRNVAGNGGSTCTGLLINPRTVLFAAHCVDDTAMNQYNAAGSRASVAYTMDPTFGIGNLRQWLFGNQANGQPQPGSDGRTMTSESVNVFFHPEALKNASNAGDGLAFLSADIAMAAFGTATDLGRNNANTIGLLFSPVTGPVPVVLGGYGQSGNGLTGARQSDFRRRLGTNIMGFLGSDRDVTLGVYGPTLIADLFDPPGDSYQDMYWVDFDDPLRGTRSPGYPFDFNAIDDAPTALEASTAPGDSGSPLVTNAYGRDVSIGVLSQGTRFFFGQNTDPFFVAPPQANYGTLAGYNPLFLFWDFIVANNPYKYVSVASTAATVEWSDASAWRQDMDPNYFILQNGQLVNGLPTTPALGVSTAATNVGKVNPNPNPLPLCAFFGDCTGPTAGPAGDTTALPGLLSADDMAEKVAIGDTLVDKIATGTDLVDKIATAALPPASEPTAAWTKPAGSEPASGPGTVGNFRPNNQNGASGVFNSARYFEVTLNRAGQTVNLSANNVFTNNTVTIDRLNLSGATTTLNIASGARLNTELGSYLDAGTLNVSGTFAPRALDMLGGRLQGTGTVLATGGIRNSGGVISGGVTDAAGTLAITGPVTISGTGALGIDIVSATSADRVNVTGALTLGGMGMVNAVGSYVPAWNTSWVVASGTTVTGNFGGVASNLPGVLVPVFTTANNQVTLRIDARPFSTAVALNSTAQRSFAGALDAGRAANYTALKPLYDSLDPLPAAQAREALDRLNPDDAYLARKVSQAQVGFMSSAIADRMATARAGGQGVTMAGLAPSLFSGNGPSQLLAMNPVETQIAQDTAEKVADLKPGYGLFLNVRRLDGDTTSPTGLDGDLQNTLATVGLDKMLNDNILVGAALSYAWGDSDVAGNVAESDVKTYAASLYASFSNNGFFVDGYGSVGNVDTDTTRRVLGFTLEGETDGKLFSAGLGVGYDLKAGSFGVVPELRYDYASVDYDGYDETGGAAALRIGSRMVQSAQLRMGSTFYGEFKLGEQSSVIPKLTLFRASESRTGGEAVSNATFVNGNGVPVVGGPVPKRDKSWFEVGGGLTVKVNPTTEVSLSYEATTDRSDLDTKAYMGSVRIRF</sequence>
<feature type="domain" description="Peptidase S1" evidence="3">
    <location>
        <begin position="55"/>
        <end position="394"/>
    </location>
</feature>
<dbReference type="AlphaFoldDB" id="A0A858R9G1"/>
<feature type="region of interest" description="Disordered" evidence="1">
    <location>
        <begin position="503"/>
        <end position="533"/>
    </location>
</feature>
<feature type="chain" id="PRO_5032926912" evidence="2">
    <location>
        <begin position="26"/>
        <end position="1154"/>
    </location>
</feature>
<gene>
    <name evidence="5" type="ORF">HHL28_13890</name>
</gene>
<dbReference type="NCBIfam" id="TIGR01414">
    <property type="entry name" value="autotrans_barl"/>
    <property type="match status" value="1"/>
</dbReference>
<keyword evidence="6" id="KW-1185">Reference proteome</keyword>
<dbReference type="InterPro" id="IPR033116">
    <property type="entry name" value="TRYPSIN_SER"/>
</dbReference>
<dbReference type="GO" id="GO:0004252">
    <property type="term" value="F:serine-type endopeptidase activity"/>
    <property type="evidence" value="ECO:0007669"/>
    <property type="project" value="InterPro"/>
</dbReference>
<dbReference type="Gene3D" id="2.40.10.10">
    <property type="entry name" value="Trypsin-like serine proteases"/>
    <property type="match status" value="1"/>
</dbReference>
<evidence type="ECO:0000259" key="3">
    <source>
        <dbReference type="PROSITE" id="PS50240"/>
    </source>
</evidence>
<evidence type="ECO:0000313" key="5">
    <source>
        <dbReference type="EMBL" id="QJE74038.1"/>
    </source>
</evidence>
<evidence type="ECO:0000256" key="1">
    <source>
        <dbReference type="SAM" id="MobiDB-lite"/>
    </source>
</evidence>
<dbReference type="InterPro" id="IPR006315">
    <property type="entry name" value="OM_autotransptr_brl_dom"/>
</dbReference>
<dbReference type="PROSITE" id="PS50240">
    <property type="entry name" value="TRYPSIN_DOM"/>
    <property type="match status" value="1"/>
</dbReference>
<organism evidence="5 6">
    <name type="scientific">Aerophototrophica crusticola</name>
    <dbReference type="NCBI Taxonomy" id="1709002"/>
    <lineage>
        <taxon>Bacteria</taxon>
        <taxon>Pseudomonadati</taxon>
        <taxon>Pseudomonadota</taxon>
        <taxon>Alphaproteobacteria</taxon>
        <taxon>Rhodospirillales</taxon>
        <taxon>Rhodospirillaceae</taxon>
        <taxon>Aerophototrophica</taxon>
    </lineage>
</organism>
<evidence type="ECO:0000259" key="4">
    <source>
        <dbReference type="PROSITE" id="PS51208"/>
    </source>
</evidence>
<dbReference type="InterPro" id="IPR005546">
    <property type="entry name" value="Autotransporte_beta"/>
</dbReference>
<feature type="signal peptide" evidence="2">
    <location>
        <begin position="1"/>
        <end position="25"/>
    </location>
</feature>
<dbReference type="InterPro" id="IPR001254">
    <property type="entry name" value="Trypsin_dom"/>
</dbReference>
<dbReference type="Pfam" id="PF00089">
    <property type="entry name" value="Trypsin"/>
    <property type="match status" value="1"/>
</dbReference>
<dbReference type="GO" id="GO:0019867">
    <property type="term" value="C:outer membrane"/>
    <property type="evidence" value="ECO:0007669"/>
    <property type="project" value="InterPro"/>
</dbReference>
<dbReference type="SMART" id="SM00869">
    <property type="entry name" value="Autotransporter"/>
    <property type="match status" value="1"/>
</dbReference>
<dbReference type="PROSITE" id="PS00135">
    <property type="entry name" value="TRYPSIN_SER"/>
    <property type="match status" value="1"/>
</dbReference>
<dbReference type="Pfam" id="PF03797">
    <property type="entry name" value="Autotransporter"/>
    <property type="match status" value="1"/>
</dbReference>
<evidence type="ECO:0000313" key="6">
    <source>
        <dbReference type="Proteomes" id="UP000501891"/>
    </source>
</evidence>
<dbReference type="SUPFAM" id="SSF103515">
    <property type="entry name" value="Autotransporter"/>
    <property type="match status" value="1"/>
</dbReference>
<evidence type="ECO:0000256" key="2">
    <source>
        <dbReference type="SAM" id="SignalP"/>
    </source>
</evidence>
<proteinExistence type="predicted"/>
<dbReference type="Proteomes" id="UP000501891">
    <property type="component" value="Chromosome"/>
</dbReference>
<protein>
    <submittedName>
        <fullName evidence="5">Autotransporter domain-containing protein</fullName>
    </submittedName>
</protein>
<keyword evidence="2" id="KW-0732">Signal</keyword>
<dbReference type="InterPro" id="IPR043504">
    <property type="entry name" value="Peptidase_S1_PA_chymotrypsin"/>
</dbReference>
<dbReference type="KEGG" id="acru:HHL28_13890"/>
<dbReference type="InterPro" id="IPR009003">
    <property type="entry name" value="Peptidase_S1_PA"/>
</dbReference>